<comment type="caution">
    <text evidence="4">The sequence shown here is derived from an EMBL/GenBank/DDBJ whole genome shotgun (WGS) entry which is preliminary data.</text>
</comment>
<feature type="signal peptide" evidence="2">
    <location>
        <begin position="1"/>
        <end position="24"/>
    </location>
</feature>
<evidence type="ECO:0000256" key="2">
    <source>
        <dbReference type="SAM" id="SignalP"/>
    </source>
</evidence>
<evidence type="ECO:0000313" key="5">
    <source>
        <dbReference type="Proteomes" id="UP000481087"/>
    </source>
</evidence>
<dbReference type="EMBL" id="WTUZ01000016">
    <property type="protein sequence ID" value="MZQ83144.1"/>
    <property type="molecule type" value="Genomic_DNA"/>
</dbReference>
<organism evidence="4 5">
    <name type="scientific">Paenibacillus silvestris</name>
    <dbReference type="NCBI Taxonomy" id="2606219"/>
    <lineage>
        <taxon>Bacteria</taxon>
        <taxon>Bacillati</taxon>
        <taxon>Bacillota</taxon>
        <taxon>Bacilli</taxon>
        <taxon>Bacillales</taxon>
        <taxon>Paenibacillaceae</taxon>
        <taxon>Paenibacillus</taxon>
    </lineage>
</organism>
<dbReference type="InterPro" id="IPR001119">
    <property type="entry name" value="SLH_dom"/>
</dbReference>
<evidence type="ECO:0000313" key="4">
    <source>
        <dbReference type="EMBL" id="MZQ83144.1"/>
    </source>
</evidence>
<dbReference type="PROSITE" id="PS51272">
    <property type="entry name" value="SLH"/>
    <property type="match status" value="1"/>
</dbReference>
<accession>A0A6L8UYY7</accession>
<proteinExistence type="predicted"/>
<feature type="region of interest" description="Disordered" evidence="1">
    <location>
        <begin position="28"/>
        <end position="55"/>
    </location>
</feature>
<dbReference type="Proteomes" id="UP000481087">
    <property type="component" value="Unassembled WGS sequence"/>
</dbReference>
<evidence type="ECO:0000259" key="3">
    <source>
        <dbReference type="PROSITE" id="PS51272"/>
    </source>
</evidence>
<dbReference type="Pfam" id="PF00395">
    <property type="entry name" value="SLH"/>
    <property type="match status" value="1"/>
</dbReference>
<name>A0A6L8UYY7_9BACL</name>
<sequence>MRKELALLLTIMLLCYCFTPFVSAEETAAPKTPSTTTAPKPSTKPAAKPAAKPTATPTVTVDTYLADQLSDLKSLSKDDKKKINVLLKMDAIEKSSADTFGVEDAINRAQLAKTATLVLGLTIENMVTGSSFTDVSTNDVSSHYVEALKKANLTYDAVDSKFNPTGNVTRQELAMLLIKGLGLDEKAKAAAPSKDETVDANYKSYVTYALQQKLMTNQADGKFGGTVTVTRKTLALASYAALQLHLTTAKPAKASIAEVKVIGKTKMIVRLNRDVDANKAVLTVTKDGLLDSDGEPLPLTGGVDWSEDNTTATMNMDDKFVFGSYQVVLSDVDVAKGTMTFMPETERVTKVEFVTNTEKLPKSKVLIEYKATNQFGEKMELSASNVNVIVSASATKNVVPTIYSSINAIGMDLSNVLYNSSITVVILEKSGYISVSKTFPVGDPPQVKKIDLGDAKNNIKLPSGQLLFRSGEKAYLAFKAYDQYENRVVDPLYLNIGIQRMFTGGLGNVFKSEGQNDFVDFENDGYPDLQLVAYPGLNSDKEVTITLFYDGKQVSQTVLVRTPKSPSAITIGPLAKPMTEGDTNVSINLKIVDSSNYELTPAERASLLSSGKISLFATGGITLGNPAIDANGAIIVQQVTGPGPATINIRQNGTNQVVTLQTNIETGRKPDKIIVDANGSAANVLALNGLANGVTTAKAQFIIYDQFGIEYKTKRDDYKVQLKLEKISGDTGSVVSVTYGSKKEVWLSDANLVALKDLGDVDITSLTFNPSPTLSGSYKLTATIVHVEATTGQILEALSSDSVTVDVKNIANANLTYSVEMSASGDLFAIGRALLDTGAAPTVTDITYLLADYSMLTQTAVVKVKDGSSVEAFSITPKAVTSDNPKVIGTRGNRVIGLDTGRTNLTVWYDSPLGGLQKLTITKGSNVDILVPTEIKTNGGPATFTGDPAAILNGKYIWDSSLMGKLQATTGYGTINLHQATYLLGVTGVQAFISDIEYTTLDTSKQDQIVVNPDFTLTYTKKGGTRTIKQFAIYVVAGTYSKSFVVKLE</sequence>
<dbReference type="AlphaFoldDB" id="A0A6L8UYY7"/>
<reference evidence="4 5" key="1">
    <citation type="submission" date="2019-12" db="EMBL/GenBank/DDBJ databases">
        <title>Paenibacillus sp. nov. sp. isolated from soil.</title>
        <authorList>
            <person name="Kim J."/>
            <person name="Jeong S.E."/>
            <person name="Jung H.S."/>
            <person name="Jeon C.O."/>
        </authorList>
    </citation>
    <scope>NUCLEOTIDE SEQUENCE [LARGE SCALE GENOMIC DNA]</scope>
    <source>
        <strain evidence="4 5">5J-6</strain>
    </source>
</reference>
<feature type="chain" id="PRO_5026991464" description="SLH domain-containing protein" evidence="2">
    <location>
        <begin position="25"/>
        <end position="1049"/>
    </location>
</feature>
<protein>
    <recommendedName>
        <fullName evidence="3">SLH domain-containing protein</fullName>
    </recommendedName>
</protein>
<evidence type="ECO:0000256" key="1">
    <source>
        <dbReference type="SAM" id="MobiDB-lite"/>
    </source>
</evidence>
<gene>
    <name evidence="4" type="ORF">GQF01_13600</name>
</gene>
<keyword evidence="5" id="KW-1185">Reference proteome</keyword>
<feature type="domain" description="SLH" evidence="3">
    <location>
        <begin position="128"/>
        <end position="191"/>
    </location>
</feature>
<keyword evidence="2" id="KW-0732">Signal</keyword>
<dbReference type="RefSeq" id="WP_161407313.1">
    <property type="nucleotide sequence ID" value="NZ_WTUZ01000016.1"/>
</dbReference>